<dbReference type="Gene3D" id="3.40.50.880">
    <property type="match status" value="1"/>
</dbReference>
<organism evidence="1 2">
    <name type="scientific">Brachybacterium huguangmaarense</name>
    <dbReference type="NCBI Taxonomy" id="1652028"/>
    <lineage>
        <taxon>Bacteria</taxon>
        <taxon>Bacillati</taxon>
        <taxon>Actinomycetota</taxon>
        <taxon>Actinomycetes</taxon>
        <taxon>Micrococcales</taxon>
        <taxon>Dermabacteraceae</taxon>
        <taxon>Brachybacterium</taxon>
    </lineage>
</organism>
<dbReference type="EMBL" id="CP107020">
    <property type="protein sequence ID" value="UYG16912.1"/>
    <property type="molecule type" value="Genomic_DNA"/>
</dbReference>
<evidence type="ECO:0000313" key="1">
    <source>
        <dbReference type="EMBL" id="UYG16912.1"/>
    </source>
</evidence>
<keyword evidence="2" id="KW-1185">Reference proteome</keyword>
<evidence type="ECO:0008006" key="3">
    <source>
        <dbReference type="Google" id="ProtNLM"/>
    </source>
</evidence>
<reference evidence="1" key="1">
    <citation type="submission" date="2022-10" db="EMBL/GenBank/DDBJ databases">
        <title>Whole-Genome Sequencing of Brachybacterium huguangmaarense BRM-3, Isolated from Betula schmidtii.</title>
        <authorList>
            <person name="Haam D."/>
        </authorList>
    </citation>
    <scope>NUCLEOTIDE SEQUENCE</scope>
    <source>
        <strain evidence="1">BRM-3</strain>
    </source>
</reference>
<dbReference type="RefSeq" id="WP_263594124.1">
    <property type="nucleotide sequence ID" value="NZ_CP107020.1"/>
</dbReference>
<sequence length="79" mass="8681">MGELLHALREDHVPVGLICHAPVAMTSAKYRLGEDGTTLVDEDHAFRGARVTTVPKYGEIGMLTFGYPKVPGKKTRLPY</sequence>
<gene>
    <name evidence="1" type="ORF">BRM3_00275</name>
</gene>
<proteinExistence type="predicted"/>
<dbReference type="InterPro" id="IPR029062">
    <property type="entry name" value="Class_I_gatase-like"/>
</dbReference>
<evidence type="ECO:0000313" key="2">
    <source>
        <dbReference type="Proteomes" id="UP001164305"/>
    </source>
</evidence>
<dbReference type="Proteomes" id="UP001164305">
    <property type="component" value="Chromosome"/>
</dbReference>
<protein>
    <recommendedName>
        <fullName evidence="3">DJ-1/PfpI domain-containing protein</fullName>
    </recommendedName>
</protein>
<name>A0ABY6G138_9MICO</name>
<accession>A0ABY6G138</accession>